<dbReference type="SUPFAM" id="SSF48366">
    <property type="entry name" value="Ras GEF"/>
    <property type="match status" value="1"/>
</dbReference>
<dbReference type="GO" id="GO:0005085">
    <property type="term" value="F:guanyl-nucleotide exchange factor activity"/>
    <property type="evidence" value="ECO:0007669"/>
    <property type="project" value="UniProtKB-KW"/>
</dbReference>
<feature type="compositionally biased region" description="Basic residues" evidence="3">
    <location>
        <begin position="20"/>
        <end position="29"/>
    </location>
</feature>
<evidence type="ECO:0000259" key="5">
    <source>
        <dbReference type="PROSITE" id="PS50212"/>
    </source>
</evidence>
<organism evidence="6 7">
    <name type="scientific">Multifurca ochricompacta</name>
    <dbReference type="NCBI Taxonomy" id="376703"/>
    <lineage>
        <taxon>Eukaryota</taxon>
        <taxon>Fungi</taxon>
        <taxon>Dikarya</taxon>
        <taxon>Basidiomycota</taxon>
        <taxon>Agaricomycotina</taxon>
        <taxon>Agaricomycetes</taxon>
        <taxon>Russulales</taxon>
        <taxon>Russulaceae</taxon>
        <taxon>Multifurca</taxon>
    </lineage>
</organism>
<name>A0AAD4M8L6_9AGAM</name>
<dbReference type="AlphaFoldDB" id="A0AAD4M8L6"/>
<dbReference type="InterPro" id="IPR001895">
    <property type="entry name" value="RASGEF_cat_dom"/>
</dbReference>
<gene>
    <name evidence="6" type="ORF">B0F90DRAFT_1265623</name>
</gene>
<evidence type="ECO:0000313" key="7">
    <source>
        <dbReference type="Proteomes" id="UP001203297"/>
    </source>
</evidence>
<evidence type="ECO:0000313" key="6">
    <source>
        <dbReference type="EMBL" id="KAI0304500.1"/>
    </source>
</evidence>
<dbReference type="InterPro" id="IPR036964">
    <property type="entry name" value="RASGEF_cat_dom_sf"/>
</dbReference>
<evidence type="ECO:0000256" key="3">
    <source>
        <dbReference type="SAM" id="MobiDB-lite"/>
    </source>
</evidence>
<feature type="domain" description="N-terminal Ras-GEF" evidence="5">
    <location>
        <begin position="272"/>
        <end position="406"/>
    </location>
</feature>
<feature type="region of interest" description="Disordered" evidence="3">
    <location>
        <begin position="1"/>
        <end position="54"/>
    </location>
</feature>
<evidence type="ECO:0000256" key="1">
    <source>
        <dbReference type="ARBA" id="ARBA00022658"/>
    </source>
</evidence>
<dbReference type="Gene3D" id="1.20.870.10">
    <property type="entry name" value="Son of sevenless (SoS) protein Chain: S domain 1"/>
    <property type="match status" value="1"/>
</dbReference>
<dbReference type="Pfam" id="PF00618">
    <property type="entry name" value="RasGEF_N"/>
    <property type="match status" value="1"/>
</dbReference>
<dbReference type="PROSITE" id="PS50009">
    <property type="entry name" value="RASGEF_CAT"/>
    <property type="match status" value="1"/>
</dbReference>
<accession>A0AAD4M8L6</accession>
<feature type="domain" description="Ras-GEF" evidence="4">
    <location>
        <begin position="484"/>
        <end position="596"/>
    </location>
</feature>
<keyword evidence="7" id="KW-1185">Reference proteome</keyword>
<dbReference type="Pfam" id="PF00617">
    <property type="entry name" value="RasGEF"/>
    <property type="match status" value="1"/>
</dbReference>
<evidence type="ECO:0000259" key="4">
    <source>
        <dbReference type="PROSITE" id="PS50009"/>
    </source>
</evidence>
<dbReference type="CDD" id="cd06224">
    <property type="entry name" value="REM"/>
    <property type="match status" value="1"/>
</dbReference>
<dbReference type="Proteomes" id="UP001203297">
    <property type="component" value="Unassembled WGS sequence"/>
</dbReference>
<dbReference type="InterPro" id="IPR000651">
    <property type="entry name" value="Ras-like_Gua-exchang_fac_N"/>
</dbReference>
<evidence type="ECO:0000256" key="2">
    <source>
        <dbReference type="PROSITE-ProRule" id="PRU00168"/>
    </source>
</evidence>
<dbReference type="InterPro" id="IPR023578">
    <property type="entry name" value="Ras_GEF_dom_sf"/>
</dbReference>
<dbReference type="SMART" id="SM00229">
    <property type="entry name" value="RasGEFN"/>
    <property type="match status" value="1"/>
</dbReference>
<sequence>MPSKGRACSQKESLADRTHSHSGRRHPHRTMTGPKEMQHSSTSVDGSCAPGKQMPIRRSIRNPATAIGTKASGMELVNENIHFQEAVAIGESLEGEMESFLPLLEGVPPQFRSRGYHHGKNEFLNVKAILSETVKTLKAASRADVHMIAHQYLLFKDIIYDNLRSLLLWLDAELERYWEIQQKGLGELLHEGSENLQPSNCSQSVPRSHLRGQSVEIMESPILGELSRPRKQFNTRCSIFSEVASSLTPIPNSPLDVEMPAPVGEAAYFVIEDGVVKCASLSALIVILTNPKPSPIIKHFDQLHDTFLLSFRYFSTSSDLVRVLIARFQLGQPRDLTREQECVWPLHLQAIQLRVVNIFRAWVDLYWAHEDDRLAAPLIQHFAESIIGPRWPEAGGGIVQGLKRRLQEFNHPSLSRDHRRLEATAGATLGVKFPLRHRNTTELLDTYSAKAPFGEDTLGSAISADDLVRNDHVAHVLVFNSDQHCTELARQLTLFMSTEFRAVDPERLWHHLRMQCPGCPAEQAVKTLQLHALALQVWTIRSVLAQDDAETRTGVMTFLIALAFRCRKLRNFSALCSIYTGLTSGFTEKLSRRSLR</sequence>
<proteinExistence type="predicted"/>
<dbReference type="PANTHER" id="PTHR23113">
    <property type="entry name" value="GUANINE NUCLEOTIDE EXCHANGE FACTOR"/>
    <property type="match status" value="1"/>
</dbReference>
<reference evidence="6" key="1">
    <citation type="journal article" date="2022" name="New Phytol.">
        <title>Evolutionary transition to the ectomycorrhizal habit in the genomes of a hyperdiverse lineage of mushroom-forming fungi.</title>
        <authorList>
            <person name="Looney B."/>
            <person name="Miyauchi S."/>
            <person name="Morin E."/>
            <person name="Drula E."/>
            <person name="Courty P.E."/>
            <person name="Kohler A."/>
            <person name="Kuo A."/>
            <person name="LaButti K."/>
            <person name="Pangilinan J."/>
            <person name="Lipzen A."/>
            <person name="Riley R."/>
            <person name="Andreopoulos W."/>
            <person name="He G."/>
            <person name="Johnson J."/>
            <person name="Nolan M."/>
            <person name="Tritt A."/>
            <person name="Barry K.W."/>
            <person name="Grigoriev I.V."/>
            <person name="Nagy L.G."/>
            <person name="Hibbett D."/>
            <person name="Henrissat B."/>
            <person name="Matheny P.B."/>
            <person name="Labbe J."/>
            <person name="Martin F.M."/>
        </authorList>
    </citation>
    <scope>NUCLEOTIDE SEQUENCE</scope>
    <source>
        <strain evidence="6">BPL690</strain>
    </source>
</reference>
<dbReference type="InterPro" id="IPR008937">
    <property type="entry name" value="Ras-like_GEF"/>
</dbReference>
<keyword evidence="1 2" id="KW-0344">Guanine-nucleotide releasing factor</keyword>
<comment type="caution">
    <text evidence="6">The sequence shown here is derived from an EMBL/GenBank/DDBJ whole genome shotgun (WGS) entry which is preliminary data.</text>
</comment>
<dbReference type="Gene3D" id="1.10.840.10">
    <property type="entry name" value="Ras guanine-nucleotide exchange factors catalytic domain"/>
    <property type="match status" value="1"/>
</dbReference>
<protein>
    <submittedName>
        <fullName evidence="6">Ras guanine nucleotide exchange factor domain-containing protein</fullName>
    </submittedName>
</protein>
<dbReference type="GO" id="GO:0007265">
    <property type="term" value="P:Ras protein signal transduction"/>
    <property type="evidence" value="ECO:0007669"/>
    <property type="project" value="TreeGrafter"/>
</dbReference>
<dbReference type="PROSITE" id="PS50212">
    <property type="entry name" value="RASGEF_NTER"/>
    <property type="match status" value="1"/>
</dbReference>
<dbReference type="PANTHER" id="PTHR23113:SF368">
    <property type="entry name" value="CELL DIVISION CONTROL PROTEIN 25"/>
    <property type="match status" value="1"/>
</dbReference>
<dbReference type="GO" id="GO:0005886">
    <property type="term" value="C:plasma membrane"/>
    <property type="evidence" value="ECO:0007669"/>
    <property type="project" value="TreeGrafter"/>
</dbReference>
<dbReference type="EMBL" id="WTXG01000007">
    <property type="protein sequence ID" value="KAI0304500.1"/>
    <property type="molecule type" value="Genomic_DNA"/>
</dbReference>